<feature type="chain" id="PRO_5024382255" description="FATC domain-containing protein" evidence="2">
    <location>
        <begin position="21"/>
        <end position="1321"/>
    </location>
</feature>
<keyword evidence="2" id="KW-0732">Signal</keyword>
<dbReference type="InterPro" id="IPR050517">
    <property type="entry name" value="DDR_Repair_Kinase"/>
</dbReference>
<accession>A0A5P1EP23</accession>
<dbReference type="GO" id="GO:0000184">
    <property type="term" value="P:nuclear-transcribed mRNA catabolic process, nonsense-mediated decay"/>
    <property type="evidence" value="ECO:0007669"/>
    <property type="project" value="TreeGrafter"/>
</dbReference>
<evidence type="ECO:0000313" key="5">
    <source>
        <dbReference type="Proteomes" id="UP000243459"/>
    </source>
</evidence>
<dbReference type="GO" id="GO:0004674">
    <property type="term" value="F:protein serine/threonine kinase activity"/>
    <property type="evidence" value="ECO:0007669"/>
    <property type="project" value="TreeGrafter"/>
</dbReference>
<evidence type="ECO:0000256" key="1">
    <source>
        <dbReference type="SAM" id="MobiDB-lite"/>
    </source>
</evidence>
<dbReference type="Pfam" id="PF02260">
    <property type="entry name" value="FATC"/>
    <property type="match status" value="1"/>
</dbReference>
<dbReference type="GO" id="GO:0005634">
    <property type="term" value="C:nucleus"/>
    <property type="evidence" value="ECO:0007669"/>
    <property type="project" value="TreeGrafter"/>
</dbReference>
<evidence type="ECO:0000259" key="3">
    <source>
        <dbReference type="PROSITE" id="PS51190"/>
    </source>
</evidence>
<dbReference type="PANTHER" id="PTHR11139">
    <property type="entry name" value="ATAXIA TELANGIECTASIA MUTATED ATM -RELATED"/>
    <property type="match status" value="1"/>
</dbReference>
<dbReference type="Gramene" id="ONK65790">
    <property type="protein sequence ID" value="ONK65790"/>
    <property type="gene ID" value="A4U43_C06F1000"/>
</dbReference>
<protein>
    <recommendedName>
        <fullName evidence="3">FATC domain-containing protein</fullName>
    </recommendedName>
</protein>
<evidence type="ECO:0000256" key="2">
    <source>
        <dbReference type="SAM" id="SignalP"/>
    </source>
</evidence>
<feature type="domain" description="FATC" evidence="3">
    <location>
        <begin position="1289"/>
        <end position="1321"/>
    </location>
</feature>
<keyword evidence="5" id="KW-1185">Reference proteome</keyword>
<proteinExistence type="predicted"/>
<name>A0A5P1EP23_ASPOF</name>
<dbReference type="InterPro" id="IPR003152">
    <property type="entry name" value="FATC_dom"/>
</dbReference>
<organism evidence="4 5">
    <name type="scientific">Asparagus officinalis</name>
    <name type="common">Garden asparagus</name>
    <dbReference type="NCBI Taxonomy" id="4686"/>
    <lineage>
        <taxon>Eukaryota</taxon>
        <taxon>Viridiplantae</taxon>
        <taxon>Streptophyta</taxon>
        <taxon>Embryophyta</taxon>
        <taxon>Tracheophyta</taxon>
        <taxon>Spermatophyta</taxon>
        <taxon>Magnoliopsida</taxon>
        <taxon>Liliopsida</taxon>
        <taxon>Asparagales</taxon>
        <taxon>Asparagaceae</taxon>
        <taxon>Asparagoideae</taxon>
        <taxon>Asparagus</taxon>
    </lineage>
</organism>
<dbReference type="EMBL" id="CM007386">
    <property type="protein sequence ID" value="ONK65790.1"/>
    <property type="molecule type" value="Genomic_DNA"/>
</dbReference>
<gene>
    <name evidence="4" type="ORF">A4U43_C06F1000</name>
</gene>
<reference evidence="5" key="1">
    <citation type="journal article" date="2017" name="Nat. Commun.">
        <title>The asparagus genome sheds light on the origin and evolution of a young Y chromosome.</title>
        <authorList>
            <person name="Harkess A."/>
            <person name="Zhou J."/>
            <person name="Xu C."/>
            <person name="Bowers J.E."/>
            <person name="Van der Hulst R."/>
            <person name="Ayyampalayam S."/>
            <person name="Mercati F."/>
            <person name="Riccardi P."/>
            <person name="McKain M.R."/>
            <person name="Kakrana A."/>
            <person name="Tang H."/>
            <person name="Ray J."/>
            <person name="Groenendijk J."/>
            <person name="Arikit S."/>
            <person name="Mathioni S.M."/>
            <person name="Nakano M."/>
            <person name="Shan H."/>
            <person name="Telgmann-Rauber A."/>
            <person name="Kanno A."/>
            <person name="Yue Z."/>
            <person name="Chen H."/>
            <person name="Li W."/>
            <person name="Chen Y."/>
            <person name="Xu X."/>
            <person name="Zhang Y."/>
            <person name="Luo S."/>
            <person name="Chen H."/>
            <person name="Gao J."/>
            <person name="Mao Z."/>
            <person name="Pires J.C."/>
            <person name="Luo M."/>
            <person name="Kudrna D."/>
            <person name="Wing R.A."/>
            <person name="Meyers B.C."/>
            <person name="Yi K."/>
            <person name="Kong H."/>
            <person name="Lavrijsen P."/>
            <person name="Sunseri F."/>
            <person name="Falavigna A."/>
            <person name="Ye Y."/>
            <person name="Leebens-Mack J.H."/>
            <person name="Chen G."/>
        </authorList>
    </citation>
    <scope>NUCLEOTIDE SEQUENCE [LARGE SCALE GENOMIC DNA]</scope>
    <source>
        <strain evidence="5">cv. DH0086</strain>
    </source>
</reference>
<dbReference type="OMA" id="CERSAIS"/>
<feature type="signal peptide" evidence="2">
    <location>
        <begin position="1"/>
        <end position="20"/>
    </location>
</feature>
<dbReference type="PANTHER" id="PTHR11139:SF71">
    <property type="entry name" value="SERINE_THREONINE-PROTEIN KINASE SMG1"/>
    <property type="match status" value="1"/>
</dbReference>
<dbReference type="Proteomes" id="UP000243459">
    <property type="component" value="Chromosome 6"/>
</dbReference>
<dbReference type="PROSITE" id="PS51190">
    <property type="entry name" value="FATC"/>
    <property type="match status" value="1"/>
</dbReference>
<evidence type="ECO:0000313" key="4">
    <source>
        <dbReference type="EMBL" id="ONK65790.1"/>
    </source>
</evidence>
<dbReference type="SMART" id="SM01343">
    <property type="entry name" value="FATC"/>
    <property type="match status" value="1"/>
</dbReference>
<sequence length="1321" mass="146247">MRLSGMEEVLSLASAVLVSGVPLTVVPEPTQEQCSDIDKEVHRLIIELDNGISSAVETLREYAFSLQRVLPQNYITTSPINSWAQILQLSVNNLSGDILSLARRQAADLIAKAQGHDLDSIQQRHYDLFQRMERYADHIQKIEDECSEIMRSVGSDIESKSKGRLLSAFTEYMQSAKYSSKDDLSIGFSGQQKYEATTDSRLRELDMKKMMVLLAPHMAANELYKEVKDKVLNMSNISTEKVGWAAGDMGLQHDSSNSFHEFGEQIEKCVLVAGFLNEVQELIGTDLASTSISSDNIKQRYEGIWISIFQASLHSCKHLVEQMTDIVLPEIIRSVIAYNSEAMDAFGILSQMRGSVDTAIEKLVEVELEKASLIELEKTYFTKVAFITEQQLALEAASANGRDNLSWEEAEELASQEEACRAQLDQLHQSWNQKDVRSTSLAKIESNIRSSLISSEQYFSSLIDDRKEGDIHIKSSGTLLSSLVKPFSDMESVDQMLSADANLSSYLNESAFSLSDLISSGSSLSESMWGFAKLLKNQSFFIWKIGILDSILDLCIHDISSSIDQNFGFEQLYSVLKKKLEIHLKECVGHYLKRRVAPALILQLERENENLQQMLEGSKDFVSDQVKLDKGATKRVQFMLEEYCNAHETAKAARSAISVMQRQVSELTVALCKTVLEIVQMEWLHDASLPHLLESIELPQTSLENDKISPLLLNLSRTRLLEKLQSSMSSVVKSLEYLQTCERTSVSAEGQLERAMGWACGGPNTSALGHSLLKSAGIPSEFHDHLLRRKQLLQAVREQASDVIKICTSVMEFEASRDGLFRMPEEKSTGRPMGDGRAWQQAYLSALTRLDAAYHSFTCAEQEWKLAQNKMEAAASVLFSATNELSVASTKAKSASGDLQNTLVAMRDRAYEASLALSAFGRVSKGHTALTSECGTMLEEILAIADGLHDVYSLGKEAAAAHSGLMEDLSKVNKILLPLEAALSTDVAAIAMAIPKDREINADIPPLHGQALCKSYCSRIREACQSLTPLVPSVINYVKELHSMLTKLARSSSMHAGNLHKALEGLGESQVKQSQDLSLSRAEFSDGAVLSENKEKRFLGTNTGSLEDLTTDENFSLQDEEWISPPEHTFTSSLESSTSSVDESLPQISNSTEKVHDNIDFEGDDKCVSITDINGVENACIVRSESESLRDAVSTNISPASVPSDPSEGLQSLLLPEVVEKEKPEEAKLLDMNDLGSSRVTKGYGHSHVEPSSFLDPLSRNTRGKNPYASSVLRRVELKLDGRDTENTSSMEIAEQVDRLLKEATSIDNLCNMYEGWTPWI</sequence>
<feature type="region of interest" description="Disordered" evidence="1">
    <location>
        <begin position="1241"/>
        <end position="1262"/>
    </location>
</feature>